<dbReference type="SUPFAM" id="SSF103481">
    <property type="entry name" value="Multidrug resistance efflux transporter EmrE"/>
    <property type="match status" value="1"/>
</dbReference>
<comment type="caution">
    <text evidence="3">The sequence shown here is derived from an EMBL/GenBank/DDBJ whole genome shotgun (WGS) entry which is preliminary data.</text>
</comment>
<feature type="domain" description="EamA" evidence="2">
    <location>
        <begin position="2"/>
        <end position="43"/>
    </location>
</feature>
<dbReference type="InterPro" id="IPR037185">
    <property type="entry name" value="EmrE-like"/>
</dbReference>
<keyword evidence="1" id="KW-1133">Transmembrane helix</keyword>
<sequence length="60" mass="6794">IKVSLIFALEPVFAALFAWTLGGETFILHRAFGGMLIFLAILISEIPIEKLSFVKIFRRQ</sequence>
<keyword evidence="1" id="KW-0472">Membrane</keyword>
<dbReference type="AlphaFoldDB" id="X1JUK3"/>
<feature type="non-terminal residue" evidence="3">
    <location>
        <position position="1"/>
    </location>
</feature>
<reference evidence="3" key="1">
    <citation type="journal article" date="2014" name="Front. Microbiol.">
        <title>High frequency of phylogenetically diverse reductive dehalogenase-homologous genes in deep subseafloor sedimentary metagenomes.</title>
        <authorList>
            <person name="Kawai M."/>
            <person name="Futagami T."/>
            <person name="Toyoda A."/>
            <person name="Takaki Y."/>
            <person name="Nishi S."/>
            <person name="Hori S."/>
            <person name="Arai W."/>
            <person name="Tsubouchi T."/>
            <person name="Morono Y."/>
            <person name="Uchiyama I."/>
            <person name="Ito T."/>
            <person name="Fujiyama A."/>
            <person name="Inagaki F."/>
            <person name="Takami H."/>
        </authorList>
    </citation>
    <scope>NUCLEOTIDE SEQUENCE</scope>
    <source>
        <strain evidence="3">Expedition CK06-06</strain>
    </source>
</reference>
<dbReference type="InterPro" id="IPR000620">
    <property type="entry name" value="EamA_dom"/>
</dbReference>
<dbReference type="Pfam" id="PF00892">
    <property type="entry name" value="EamA"/>
    <property type="match status" value="1"/>
</dbReference>
<evidence type="ECO:0000313" key="3">
    <source>
        <dbReference type="EMBL" id="GAH97772.1"/>
    </source>
</evidence>
<evidence type="ECO:0000259" key="2">
    <source>
        <dbReference type="Pfam" id="PF00892"/>
    </source>
</evidence>
<dbReference type="GO" id="GO:0016020">
    <property type="term" value="C:membrane"/>
    <property type="evidence" value="ECO:0007669"/>
    <property type="project" value="InterPro"/>
</dbReference>
<protein>
    <recommendedName>
        <fullName evidence="2">EamA domain-containing protein</fullName>
    </recommendedName>
</protein>
<name>X1JUK3_9ZZZZ</name>
<feature type="transmembrane region" description="Helical" evidence="1">
    <location>
        <begin position="30"/>
        <end position="48"/>
    </location>
</feature>
<dbReference type="EMBL" id="BARV01000391">
    <property type="protein sequence ID" value="GAH97772.1"/>
    <property type="molecule type" value="Genomic_DNA"/>
</dbReference>
<gene>
    <name evidence="3" type="ORF">S06H3_01536</name>
</gene>
<accession>X1JUK3</accession>
<proteinExistence type="predicted"/>
<keyword evidence="1" id="KW-0812">Transmembrane</keyword>
<evidence type="ECO:0000256" key="1">
    <source>
        <dbReference type="SAM" id="Phobius"/>
    </source>
</evidence>
<organism evidence="3">
    <name type="scientific">marine sediment metagenome</name>
    <dbReference type="NCBI Taxonomy" id="412755"/>
    <lineage>
        <taxon>unclassified sequences</taxon>
        <taxon>metagenomes</taxon>
        <taxon>ecological metagenomes</taxon>
    </lineage>
</organism>